<dbReference type="RefSeq" id="XP_030994288.1">
    <property type="nucleotide sequence ID" value="XM_031142298.1"/>
</dbReference>
<dbReference type="InterPro" id="IPR051468">
    <property type="entry name" value="Fungal_SecMetab_SDRs"/>
</dbReference>
<dbReference type="InParanoid" id="A0A507AYH8"/>
<comment type="similarity">
    <text evidence="1">Belongs to the short-chain dehydrogenases/reductases (SDR) family.</text>
</comment>
<dbReference type="Pfam" id="PF00106">
    <property type="entry name" value="adh_short"/>
    <property type="match status" value="1"/>
</dbReference>
<dbReference type="InterPro" id="IPR036291">
    <property type="entry name" value="NAD(P)-bd_dom_sf"/>
</dbReference>
<evidence type="ECO:0000256" key="1">
    <source>
        <dbReference type="ARBA" id="ARBA00006484"/>
    </source>
</evidence>
<sequence>MATDGKKIVLITGANTGIGYETVKALLQSTQPYHIILGSRSVEKGNSAKAELQKEFPNTPTSIEVLQVDISSDKSIGDAFEKVKANHGHIDALVNNAGHSVQPVPGKRTLREAWNEDYDVNVSGTQVMTHVFAPLLIRAPGARLLFVTSGLASLQRLHGSWYAGGPEPSEPGWPKASENPLSAYRSSKTALNMMMLNWHYLLKPDGVKVFSISPGMLATNLGGIGPERLKAMGAGHPSIGGNIIKDVIEGKRDAEAGQVVAGQGVQPF</sequence>
<protein>
    <submittedName>
        <fullName evidence="2">Uncharacterized protein</fullName>
    </submittedName>
</protein>
<dbReference type="GO" id="GO:0005737">
    <property type="term" value="C:cytoplasm"/>
    <property type="evidence" value="ECO:0007669"/>
    <property type="project" value="TreeGrafter"/>
</dbReference>
<dbReference type="PANTHER" id="PTHR43544">
    <property type="entry name" value="SHORT-CHAIN DEHYDROGENASE/REDUCTASE"/>
    <property type="match status" value="1"/>
</dbReference>
<gene>
    <name evidence="2" type="ORF">E0L32_000754</name>
</gene>
<keyword evidence="3" id="KW-1185">Reference proteome</keyword>
<dbReference type="PRINTS" id="PR00081">
    <property type="entry name" value="GDHRDH"/>
</dbReference>
<dbReference type="OrthoDB" id="1933717at2759"/>
<dbReference type="GO" id="GO:0016491">
    <property type="term" value="F:oxidoreductase activity"/>
    <property type="evidence" value="ECO:0007669"/>
    <property type="project" value="TreeGrafter"/>
</dbReference>
<comment type="caution">
    <text evidence="2">The sequence shown here is derived from an EMBL/GenBank/DDBJ whole genome shotgun (WGS) entry which is preliminary data.</text>
</comment>
<name>A0A507AYH8_9PEZI</name>
<dbReference type="GeneID" id="41968201"/>
<dbReference type="SUPFAM" id="SSF51735">
    <property type="entry name" value="NAD(P)-binding Rossmann-fold domains"/>
    <property type="match status" value="1"/>
</dbReference>
<accession>A0A507AYH8</accession>
<proteinExistence type="inferred from homology"/>
<dbReference type="GO" id="GO:0019748">
    <property type="term" value="P:secondary metabolic process"/>
    <property type="evidence" value="ECO:0007669"/>
    <property type="project" value="TreeGrafter"/>
</dbReference>
<dbReference type="InterPro" id="IPR002347">
    <property type="entry name" value="SDR_fam"/>
</dbReference>
<reference evidence="2 3" key="1">
    <citation type="submission" date="2019-06" db="EMBL/GenBank/DDBJ databases">
        <title>Draft genome sequence of the filamentous fungus Phialemoniopsis curvata isolated from diesel fuel.</title>
        <authorList>
            <person name="Varaljay V.A."/>
            <person name="Lyon W.J."/>
            <person name="Crouch A.L."/>
            <person name="Drake C.E."/>
            <person name="Hollomon J.M."/>
            <person name="Nadeau L.J."/>
            <person name="Nunn H.S."/>
            <person name="Stevenson B.S."/>
            <person name="Bojanowski C.L."/>
            <person name="Crookes-Goodson W.J."/>
        </authorList>
    </citation>
    <scope>NUCLEOTIDE SEQUENCE [LARGE SCALE GENOMIC DNA]</scope>
    <source>
        <strain evidence="2 3">D216</strain>
    </source>
</reference>
<evidence type="ECO:0000313" key="3">
    <source>
        <dbReference type="Proteomes" id="UP000319257"/>
    </source>
</evidence>
<dbReference type="PANTHER" id="PTHR43544:SF32">
    <property type="entry name" value="CHAIN DEHYDROGENASE, PUTATIVE (AFU_ORTHOLOGUE AFUA_5G01530)-RELATED"/>
    <property type="match status" value="1"/>
</dbReference>
<organism evidence="2 3">
    <name type="scientific">Thyridium curvatum</name>
    <dbReference type="NCBI Taxonomy" id="1093900"/>
    <lineage>
        <taxon>Eukaryota</taxon>
        <taxon>Fungi</taxon>
        <taxon>Dikarya</taxon>
        <taxon>Ascomycota</taxon>
        <taxon>Pezizomycotina</taxon>
        <taxon>Sordariomycetes</taxon>
        <taxon>Sordariomycetidae</taxon>
        <taxon>Thyridiales</taxon>
        <taxon>Thyridiaceae</taxon>
        <taxon>Thyridium</taxon>
    </lineage>
</organism>
<dbReference type="EMBL" id="SKBQ01000003">
    <property type="protein sequence ID" value="TPX12577.1"/>
    <property type="molecule type" value="Genomic_DNA"/>
</dbReference>
<evidence type="ECO:0000313" key="2">
    <source>
        <dbReference type="EMBL" id="TPX12577.1"/>
    </source>
</evidence>
<dbReference type="AlphaFoldDB" id="A0A507AYH8"/>
<dbReference type="Proteomes" id="UP000319257">
    <property type="component" value="Unassembled WGS sequence"/>
</dbReference>
<dbReference type="Gene3D" id="3.40.50.720">
    <property type="entry name" value="NAD(P)-binding Rossmann-like Domain"/>
    <property type="match status" value="1"/>
</dbReference>